<evidence type="ECO:0000256" key="2">
    <source>
        <dbReference type="SAM" id="MobiDB-lite"/>
    </source>
</evidence>
<organism evidence="5 6">
    <name type="scientific">Quercus lobata</name>
    <name type="common">Valley oak</name>
    <dbReference type="NCBI Taxonomy" id="97700"/>
    <lineage>
        <taxon>Eukaryota</taxon>
        <taxon>Viridiplantae</taxon>
        <taxon>Streptophyta</taxon>
        <taxon>Embryophyta</taxon>
        <taxon>Tracheophyta</taxon>
        <taxon>Spermatophyta</taxon>
        <taxon>Magnoliopsida</taxon>
        <taxon>eudicotyledons</taxon>
        <taxon>Gunneridae</taxon>
        <taxon>Pentapetalae</taxon>
        <taxon>rosids</taxon>
        <taxon>fabids</taxon>
        <taxon>Fagales</taxon>
        <taxon>Fagaceae</taxon>
        <taxon>Quercus</taxon>
    </lineage>
</organism>
<feature type="domain" description="DUF630" evidence="4">
    <location>
        <begin position="1"/>
        <end position="58"/>
    </location>
</feature>
<evidence type="ECO:0000259" key="4">
    <source>
        <dbReference type="Pfam" id="PF04783"/>
    </source>
</evidence>
<keyword evidence="6" id="KW-1185">Reference proteome</keyword>
<keyword evidence="1" id="KW-0175">Coiled coil</keyword>
<protein>
    <submittedName>
        <fullName evidence="5">Uncharacterized protein</fullName>
    </submittedName>
</protein>
<evidence type="ECO:0000313" key="5">
    <source>
        <dbReference type="EnsemblPlants" id="QL11p054809:mrna"/>
    </source>
</evidence>
<dbReference type="OMA" id="ARINEDH"/>
<dbReference type="Pfam" id="PF04782">
    <property type="entry name" value="DUF632"/>
    <property type="match status" value="2"/>
</dbReference>
<dbReference type="EMBL" id="LRBV02000011">
    <property type="status" value="NOT_ANNOTATED_CDS"/>
    <property type="molecule type" value="Genomic_DNA"/>
</dbReference>
<dbReference type="EnsemblPlants" id="QL11p054809:mrna">
    <property type="protein sequence ID" value="QL11p054809:mrna"/>
    <property type="gene ID" value="QL11p054809"/>
</dbReference>
<dbReference type="Proteomes" id="UP000594261">
    <property type="component" value="Chromosome 11"/>
</dbReference>
<feature type="domain" description="DUF632" evidence="3">
    <location>
        <begin position="671"/>
        <end position="804"/>
    </location>
</feature>
<feature type="coiled-coil region" evidence="1">
    <location>
        <begin position="822"/>
        <end position="849"/>
    </location>
</feature>
<evidence type="ECO:0000313" key="6">
    <source>
        <dbReference type="Proteomes" id="UP000594261"/>
    </source>
</evidence>
<evidence type="ECO:0000259" key="3">
    <source>
        <dbReference type="Pfam" id="PF04782"/>
    </source>
</evidence>
<dbReference type="AlphaFoldDB" id="A0A7N2N1B5"/>
<feature type="region of interest" description="Disordered" evidence="2">
    <location>
        <begin position="58"/>
        <end position="149"/>
    </location>
</feature>
<feature type="compositionally biased region" description="Low complexity" evidence="2">
    <location>
        <begin position="61"/>
        <end position="70"/>
    </location>
</feature>
<dbReference type="FunCoup" id="A0A7N2N1B5">
    <property type="interactions" value="1955"/>
</dbReference>
<dbReference type="Gramene" id="QL11p054809:mrna">
    <property type="protein sequence ID" value="QL11p054809:mrna"/>
    <property type="gene ID" value="QL11p054809"/>
</dbReference>
<name>A0A7N2N1B5_QUELO</name>
<dbReference type="PANTHER" id="PTHR21450">
    <property type="entry name" value="PROTEIN ALTERED PHOSPHATE STARVATION RESPONSE 1"/>
    <property type="match status" value="1"/>
</dbReference>
<dbReference type="InterPro" id="IPR006868">
    <property type="entry name" value="DUF630"/>
</dbReference>
<evidence type="ECO:0000256" key="1">
    <source>
        <dbReference type="SAM" id="Coils"/>
    </source>
</evidence>
<sequence length="906" mass="100989">MGCSNSKVDDLPAVSLCRERLNFLDQAIHYRYALAQSHIAYIHSLKSVGHSLHNFIHQQDPSHLSSSSPIPGSPRKPDPAPKHAHHQAQAHALNHDSDSGHLDLHSDSDEDDDDSGGAHHIDFPSGDASPNLHHIDYPDPGQDPDYGYGGVGGGGSVLYNTNYMKNKATPPSVVYEQRPPNPETVYMGESSNSGYAYPYYGNNYDNPSASPYSNYGYGYPNSNPNPNFNNSNGYYANSPNYGGAAVGSTSNSKPPPPPPSPPRASAWDFLNPFESYDKFYSTSSPAVAYTPSRDSKVREEEGIPELEEDNYYHREVVKEVHGDQKFVGGGDKGGRGNNSKAVMVEDDDDVVGGVHDHEASTSLYEARPRASSGGVENDGAEYEVHVVEKKVVGNEDEEGRSRYKGLNVFQLAREIEVLFERASEFGNEVARLLEVGKLPYNRRHPVSSKILHVVTPSASVVSSHPSTSKGGAEPSASAGLAQVDADEDVVTFGSRNLSSTLQKLYLWEKKLYNEVKAEEKMRVVHDRKVSKLKRLDQRGAEATKVDTTRTLIRSLSTKIRMAIKVVDGISVKISTIRDEELWPQLNELIKGVENFSGGLGMHIGIRLKFAGYEFDVPLDPWVNCSVKLVQCEYCGWSSGESLTQLLMAVAKCAVVHSSLCRVIRNATSMAMRLTRMWKSMLECHRSQCQAIREAKGLGSIGPGKKLSDSHIKATLELEHELIRWTDTFSSWINAQKGYVKALNNWLLKCLYDEPEETEDGPAPFSPSRIGAPPVFVICNRWSQAMDRISEKEVVDCMRVFTYSVLQIWEHDKNEMRQRMMVNKDLERMVKNLDREDQKIQKEMQALDKKMVLFTQDGNIHSDEQIVYPSDTSNRSIQASLQHIFEAMEKFMDESMKAYQELQPLGE</sequence>
<dbReference type="InterPro" id="IPR006867">
    <property type="entry name" value="DUF632"/>
</dbReference>
<dbReference type="InParanoid" id="A0A7N2N1B5"/>
<feature type="compositionally biased region" description="Pro residues" evidence="2">
    <location>
        <begin position="253"/>
        <end position="262"/>
    </location>
</feature>
<accession>A0A7N2N1B5</accession>
<feature type="domain" description="DUF632" evidence="3">
    <location>
        <begin position="410"/>
        <end position="592"/>
    </location>
</feature>
<proteinExistence type="predicted"/>
<dbReference type="PANTHER" id="PTHR21450:SF41">
    <property type="entry name" value="RNA POLYMERASE SUBUNIT BETA, PUTATIVE (DUF630 AND DUF632)-RELATED"/>
    <property type="match status" value="1"/>
</dbReference>
<dbReference type="Pfam" id="PF04783">
    <property type="entry name" value="DUF630"/>
    <property type="match status" value="1"/>
</dbReference>
<reference evidence="5" key="2">
    <citation type="submission" date="2021-01" db="UniProtKB">
        <authorList>
            <consortium name="EnsemblPlants"/>
        </authorList>
    </citation>
    <scope>IDENTIFICATION</scope>
</reference>
<feature type="compositionally biased region" description="Basic and acidic residues" evidence="2">
    <location>
        <begin position="93"/>
        <end position="107"/>
    </location>
</feature>
<reference evidence="5 6" key="1">
    <citation type="journal article" date="2016" name="G3 (Bethesda)">
        <title>First Draft Assembly and Annotation of the Genome of a California Endemic Oak Quercus lobata Nee (Fagaceae).</title>
        <authorList>
            <person name="Sork V.L."/>
            <person name="Fitz-Gibbon S.T."/>
            <person name="Puiu D."/>
            <person name="Crepeau M."/>
            <person name="Gugger P.F."/>
            <person name="Sherman R."/>
            <person name="Stevens K."/>
            <person name="Langley C.H."/>
            <person name="Pellegrini M."/>
            <person name="Salzberg S.L."/>
        </authorList>
    </citation>
    <scope>NUCLEOTIDE SEQUENCE [LARGE SCALE GENOMIC DNA]</scope>
    <source>
        <strain evidence="5 6">cv. SW786</strain>
    </source>
</reference>
<feature type="region of interest" description="Disordered" evidence="2">
    <location>
        <begin position="245"/>
        <end position="266"/>
    </location>
</feature>